<protein>
    <submittedName>
        <fullName evidence="1">Uncharacterized protein</fullName>
    </submittedName>
</protein>
<dbReference type="EMBL" id="JAHQIW010002545">
    <property type="protein sequence ID" value="KAJ1355669.1"/>
    <property type="molecule type" value="Genomic_DNA"/>
</dbReference>
<keyword evidence="2" id="KW-1185">Reference proteome</keyword>
<organism evidence="1 2">
    <name type="scientific">Parelaphostrongylus tenuis</name>
    <name type="common">Meningeal worm</name>
    <dbReference type="NCBI Taxonomy" id="148309"/>
    <lineage>
        <taxon>Eukaryota</taxon>
        <taxon>Metazoa</taxon>
        <taxon>Ecdysozoa</taxon>
        <taxon>Nematoda</taxon>
        <taxon>Chromadorea</taxon>
        <taxon>Rhabditida</taxon>
        <taxon>Rhabditina</taxon>
        <taxon>Rhabditomorpha</taxon>
        <taxon>Strongyloidea</taxon>
        <taxon>Metastrongylidae</taxon>
        <taxon>Parelaphostrongylus</taxon>
    </lineage>
</organism>
<reference evidence="1" key="1">
    <citation type="submission" date="2021-06" db="EMBL/GenBank/DDBJ databases">
        <title>Parelaphostrongylus tenuis whole genome reference sequence.</title>
        <authorList>
            <person name="Garwood T.J."/>
            <person name="Larsen P.A."/>
            <person name="Fountain-Jones N.M."/>
            <person name="Garbe J.R."/>
            <person name="Macchietto M.G."/>
            <person name="Kania S.A."/>
            <person name="Gerhold R.W."/>
            <person name="Richards J.E."/>
            <person name="Wolf T.M."/>
        </authorList>
    </citation>
    <scope>NUCLEOTIDE SEQUENCE</scope>
    <source>
        <strain evidence="1">MNPRO001-30</strain>
        <tissue evidence="1">Meninges</tissue>
    </source>
</reference>
<name>A0AAD5MXS5_PARTN</name>
<accession>A0AAD5MXS5</accession>
<evidence type="ECO:0000313" key="1">
    <source>
        <dbReference type="EMBL" id="KAJ1355669.1"/>
    </source>
</evidence>
<comment type="caution">
    <text evidence="1">The sequence shown here is derived from an EMBL/GenBank/DDBJ whole genome shotgun (WGS) entry which is preliminary data.</text>
</comment>
<gene>
    <name evidence="1" type="ORF">KIN20_013163</name>
</gene>
<dbReference type="Proteomes" id="UP001196413">
    <property type="component" value="Unassembled WGS sequence"/>
</dbReference>
<sequence length="50" mass="5323">MSGDGSESPSSTRSRDRIVGTKKILGRLKNLSAIAKLPVEQVPKSPIMVS</sequence>
<evidence type="ECO:0000313" key="2">
    <source>
        <dbReference type="Proteomes" id="UP001196413"/>
    </source>
</evidence>
<dbReference type="AlphaFoldDB" id="A0AAD5MXS5"/>
<proteinExistence type="predicted"/>